<feature type="signal peptide" evidence="1">
    <location>
        <begin position="1"/>
        <end position="16"/>
    </location>
</feature>
<dbReference type="InParanoid" id="A0A672IR99"/>
<evidence type="ECO:0000259" key="2">
    <source>
        <dbReference type="SMART" id="SM00406"/>
    </source>
</evidence>
<reference evidence="3" key="1">
    <citation type="submission" date="2019-06" db="EMBL/GenBank/DDBJ databases">
        <authorList>
            <consortium name="Wellcome Sanger Institute Data Sharing"/>
        </authorList>
    </citation>
    <scope>NUCLEOTIDE SEQUENCE [LARGE SCALE GENOMIC DNA]</scope>
</reference>
<feature type="chain" id="PRO_5025367752" description="Immunoglobulin V-set domain-containing protein" evidence="1">
    <location>
        <begin position="17"/>
        <end position="252"/>
    </location>
</feature>
<dbReference type="SMART" id="SM00406">
    <property type="entry name" value="IGv"/>
    <property type="match status" value="1"/>
</dbReference>
<evidence type="ECO:0000313" key="4">
    <source>
        <dbReference type="Proteomes" id="UP000472267"/>
    </source>
</evidence>
<feature type="domain" description="Immunoglobulin V-set" evidence="2">
    <location>
        <begin position="30"/>
        <end position="104"/>
    </location>
</feature>
<evidence type="ECO:0000313" key="3">
    <source>
        <dbReference type="Ensembl" id="ENSSFAP00005043365.1"/>
    </source>
</evidence>
<dbReference type="Gene3D" id="2.60.40.10">
    <property type="entry name" value="Immunoglobulins"/>
    <property type="match status" value="2"/>
</dbReference>
<organism evidence="3 4">
    <name type="scientific">Salarias fasciatus</name>
    <name type="common">Jewelled blenny</name>
    <name type="synonym">Blennius fasciatus</name>
    <dbReference type="NCBI Taxonomy" id="181472"/>
    <lineage>
        <taxon>Eukaryota</taxon>
        <taxon>Metazoa</taxon>
        <taxon>Chordata</taxon>
        <taxon>Craniata</taxon>
        <taxon>Vertebrata</taxon>
        <taxon>Euteleostomi</taxon>
        <taxon>Actinopterygii</taxon>
        <taxon>Neopterygii</taxon>
        <taxon>Teleostei</taxon>
        <taxon>Neoteleostei</taxon>
        <taxon>Acanthomorphata</taxon>
        <taxon>Ovalentaria</taxon>
        <taxon>Blenniimorphae</taxon>
        <taxon>Blenniiformes</taxon>
        <taxon>Blennioidei</taxon>
        <taxon>Blenniidae</taxon>
        <taxon>Salariinae</taxon>
        <taxon>Salarias</taxon>
    </lineage>
</organism>
<sequence length="252" mass="28906">MREIITLTFFNSVVFSSFLFCQCTFNVREDVTLACSHWTAVGGVLFWKKLVPGSLPEVLGATYTFNHVAVHRRPRTETKQEHGAFVLRIAQTELDDTAFYYCELFCSRFPEPETEITAIFQYFEAAVGAENTVKLQCSVFFDVQKEKTCPGGHKVLWFTPELNKTHPSVTYIHHVEECDREAELDSPQKCVYNLSQFDIKSSHTGAFYRAVVTSEEMLCGKRLKVEKDNEGKNRTLTYILILPLMSIYIKII</sequence>
<dbReference type="InterPro" id="IPR013106">
    <property type="entry name" value="Ig_V-set"/>
</dbReference>
<reference evidence="3" key="2">
    <citation type="submission" date="2025-08" db="UniProtKB">
        <authorList>
            <consortium name="Ensembl"/>
        </authorList>
    </citation>
    <scope>IDENTIFICATION</scope>
</reference>
<evidence type="ECO:0000256" key="1">
    <source>
        <dbReference type="SAM" id="SignalP"/>
    </source>
</evidence>
<dbReference type="Ensembl" id="ENSSFAT00005044914.1">
    <property type="protein sequence ID" value="ENSSFAP00005043365.1"/>
    <property type="gene ID" value="ENSSFAG00005021457.1"/>
</dbReference>
<dbReference type="Proteomes" id="UP000472267">
    <property type="component" value="Chromosome 2"/>
</dbReference>
<dbReference type="AlphaFoldDB" id="A0A672IR99"/>
<keyword evidence="1" id="KW-0732">Signal</keyword>
<dbReference type="InterPro" id="IPR013783">
    <property type="entry name" value="Ig-like_fold"/>
</dbReference>
<reference evidence="3" key="3">
    <citation type="submission" date="2025-09" db="UniProtKB">
        <authorList>
            <consortium name="Ensembl"/>
        </authorList>
    </citation>
    <scope>IDENTIFICATION</scope>
</reference>
<keyword evidence="4" id="KW-1185">Reference proteome</keyword>
<accession>A0A672IR99</accession>
<dbReference type="Pfam" id="PF07686">
    <property type="entry name" value="V-set"/>
    <property type="match status" value="1"/>
</dbReference>
<protein>
    <recommendedName>
        <fullName evidence="2">Immunoglobulin V-set domain-containing protein</fullName>
    </recommendedName>
</protein>
<dbReference type="SUPFAM" id="SSF48726">
    <property type="entry name" value="Immunoglobulin"/>
    <property type="match status" value="1"/>
</dbReference>
<name>A0A672IR99_SALFA</name>
<proteinExistence type="predicted"/>
<dbReference type="InterPro" id="IPR036179">
    <property type="entry name" value="Ig-like_dom_sf"/>
</dbReference>